<dbReference type="Pfam" id="PF05977">
    <property type="entry name" value="MFS_3"/>
    <property type="match status" value="1"/>
</dbReference>
<evidence type="ECO:0000256" key="2">
    <source>
        <dbReference type="ARBA" id="ARBA00022448"/>
    </source>
</evidence>
<gene>
    <name evidence="10" type="ORF">JZ786_11230</name>
</gene>
<evidence type="ECO:0000256" key="3">
    <source>
        <dbReference type="ARBA" id="ARBA00022475"/>
    </source>
</evidence>
<dbReference type="SUPFAM" id="SSF103473">
    <property type="entry name" value="MFS general substrate transporter"/>
    <property type="match status" value="1"/>
</dbReference>
<feature type="transmembrane region" description="Helical" evidence="8">
    <location>
        <begin position="76"/>
        <end position="98"/>
    </location>
</feature>
<evidence type="ECO:0000313" key="11">
    <source>
        <dbReference type="Proteomes" id="UP000663505"/>
    </source>
</evidence>
<evidence type="ECO:0000256" key="7">
    <source>
        <dbReference type="SAM" id="MobiDB-lite"/>
    </source>
</evidence>
<comment type="subcellular location">
    <subcellularLocation>
        <location evidence="1">Cell membrane</location>
        <topology evidence="1">Multi-pass membrane protein</topology>
    </subcellularLocation>
</comment>
<protein>
    <submittedName>
        <fullName evidence="10">MFS transporter</fullName>
    </submittedName>
</protein>
<sequence length="422" mass="44697">MTKKTVWRNPDFVWLISGQTVSEFGSAITNFALPWLLLKLTGSAMQMGFAFAVIMVPYLLISLPAGVYADRWNRKILMMIADAGRLLLILSIPVASTLGHLGLVQIYGVLAGMGALNAVFDSAYVACLPNVVGREELREANAGLQSGISASQILGPALAGVMVGWFGTANTLYIDSASFVVSILSLWLIQRPFSAAGTGADKSRMLQQIAEGLRFVWGHRLIRLISLFTMTLNIAGSAAGAVLMYHMQRDLHLSPQLIGLVMAGMSVGTVAGSIVAGFVSRFLTMGKIMAIALGVQVIPMFVFAFAPWTAALAAANFLLGFTAVNWNVQSVSLRQAVIPDRLLGRASSAIRMVVWGSMPIGSAAGGSIGQFFGAPVVLAAGGLIQIAVFVWGFFTPLFQSTGAETRDPSTSFVAPEGTSVDV</sequence>
<evidence type="ECO:0000259" key="9">
    <source>
        <dbReference type="PROSITE" id="PS50850"/>
    </source>
</evidence>
<dbReference type="EMBL" id="CP071182">
    <property type="protein sequence ID" value="QSO49815.1"/>
    <property type="molecule type" value="Genomic_DNA"/>
</dbReference>
<keyword evidence="3" id="KW-1003">Cell membrane</keyword>
<dbReference type="CDD" id="cd06173">
    <property type="entry name" value="MFS_MefA_like"/>
    <property type="match status" value="1"/>
</dbReference>
<dbReference type="InterPro" id="IPR010290">
    <property type="entry name" value="TM_effector"/>
</dbReference>
<feature type="transmembrane region" description="Helical" evidence="8">
    <location>
        <begin position="49"/>
        <end position="69"/>
    </location>
</feature>
<feature type="transmembrane region" description="Helical" evidence="8">
    <location>
        <begin position="378"/>
        <end position="398"/>
    </location>
</feature>
<keyword evidence="11" id="KW-1185">Reference proteome</keyword>
<reference evidence="10 11" key="1">
    <citation type="submission" date="2021-02" db="EMBL/GenBank/DDBJ databases">
        <title>Alicyclobacillus curvatus sp. nov. and Alicyclobacillus mengziensis sp. nov., two acidophilic bacteria isolated from acid mine drainage.</title>
        <authorList>
            <person name="Huang Y."/>
        </authorList>
    </citation>
    <scope>NUCLEOTIDE SEQUENCE [LARGE SCALE GENOMIC DNA]</scope>
    <source>
        <strain evidence="10 11">S30H14</strain>
    </source>
</reference>
<feature type="transmembrane region" description="Helical" evidence="8">
    <location>
        <begin position="288"/>
        <end position="305"/>
    </location>
</feature>
<dbReference type="AlphaFoldDB" id="A0A9X7W3U4"/>
<feature type="transmembrane region" description="Helical" evidence="8">
    <location>
        <begin position="172"/>
        <end position="189"/>
    </location>
</feature>
<organism evidence="10 11">
    <name type="scientific">Alicyclobacillus mengziensis</name>
    <dbReference type="NCBI Taxonomy" id="2931921"/>
    <lineage>
        <taxon>Bacteria</taxon>
        <taxon>Bacillati</taxon>
        <taxon>Bacillota</taxon>
        <taxon>Bacilli</taxon>
        <taxon>Bacillales</taxon>
        <taxon>Alicyclobacillaceae</taxon>
        <taxon>Alicyclobacillus</taxon>
    </lineage>
</organism>
<dbReference type="Gene3D" id="1.20.1250.20">
    <property type="entry name" value="MFS general substrate transporter like domains"/>
    <property type="match status" value="1"/>
</dbReference>
<dbReference type="InterPro" id="IPR020846">
    <property type="entry name" value="MFS_dom"/>
</dbReference>
<evidence type="ECO:0000313" key="10">
    <source>
        <dbReference type="EMBL" id="QSO49815.1"/>
    </source>
</evidence>
<evidence type="ECO:0000256" key="1">
    <source>
        <dbReference type="ARBA" id="ARBA00004651"/>
    </source>
</evidence>
<dbReference type="GO" id="GO:0022857">
    <property type="term" value="F:transmembrane transporter activity"/>
    <property type="evidence" value="ECO:0007669"/>
    <property type="project" value="InterPro"/>
</dbReference>
<evidence type="ECO:0000256" key="5">
    <source>
        <dbReference type="ARBA" id="ARBA00022989"/>
    </source>
</evidence>
<dbReference type="KEGG" id="afx:JZ786_11230"/>
<keyword evidence="6 8" id="KW-0472">Membrane</keyword>
<feature type="transmembrane region" description="Helical" evidence="8">
    <location>
        <begin position="224"/>
        <end position="245"/>
    </location>
</feature>
<keyword evidence="4 8" id="KW-0812">Transmembrane</keyword>
<feature type="domain" description="Major facilitator superfamily (MFS) profile" evidence="9">
    <location>
        <begin position="11"/>
        <end position="399"/>
    </location>
</feature>
<name>A0A9X7W3U4_9BACL</name>
<feature type="compositionally biased region" description="Polar residues" evidence="7">
    <location>
        <begin position="403"/>
        <end position="412"/>
    </location>
</feature>
<dbReference type="InterPro" id="IPR036259">
    <property type="entry name" value="MFS_trans_sf"/>
</dbReference>
<feature type="transmembrane region" description="Helical" evidence="8">
    <location>
        <begin position="12"/>
        <end position="37"/>
    </location>
</feature>
<evidence type="ECO:0000256" key="6">
    <source>
        <dbReference type="ARBA" id="ARBA00023136"/>
    </source>
</evidence>
<dbReference type="PROSITE" id="PS50850">
    <property type="entry name" value="MFS"/>
    <property type="match status" value="1"/>
</dbReference>
<dbReference type="Proteomes" id="UP000663505">
    <property type="component" value="Chromosome"/>
</dbReference>
<dbReference type="GO" id="GO:0005886">
    <property type="term" value="C:plasma membrane"/>
    <property type="evidence" value="ECO:0007669"/>
    <property type="project" value="UniProtKB-SubCell"/>
</dbReference>
<keyword evidence="2" id="KW-0813">Transport</keyword>
<proteinExistence type="predicted"/>
<feature type="transmembrane region" description="Helical" evidence="8">
    <location>
        <begin position="257"/>
        <end position="279"/>
    </location>
</feature>
<keyword evidence="5 8" id="KW-1133">Transmembrane helix</keyword>
<evidence type="ECO:0000256" key="8">
    <source>
        <dbReference type="SAM" id="Phobius"/>
    </source>
</evidence>
<accession>A0A9X7W3U4</accession>
<evidence type="ECO:0000256" key="4">
    <source>
        <dbReference type="ARBA" id="ARBA00022692"/>
    </source>
</evidence>
<dbReference type="PANTHER" id="PTHR23513:SF6">
    <property type="entry name" value="MAJOR FACILITATOR SUPERFAMILY ASSOCIATED DOMAIN-CONTAINING PROTEIN"/>
    <property type="match status" value="1"/>
</dbReference>
<dbReference type="PANTHER" id="PTHR23513">
    <property type="entry name" value="INTEGRAL MEMBRANE EFFLUX PROTEIN-RELATED"/>
    <property type="match status" value="1"/>
</dbReference>
<feature type="region of interest" description="Disordered" evidence="7">
    <location>
        <begin position="403"/>
        <end position="422"/>
    </location>
</feature>